<dbReference type="InterPro" id="IPR035439">
    <property type="entry name" value="UPF0145_dom_sf"/>
</dbReference>
<gene>
    <name evidence="2" type="ORF">H0I39_04650</name>
</gene>
<dbReference type="SUPFAM" id="SSF117782">
    <property type="entry name" value="YbjQ-like"/>
    <property type="match status" value="1"/>
</dbReference>
<dbReference type="RefSeq" id="WP_180549731.1">
    <property type="nucleotide sequence ID" value="NZ_JACCKX010000001.1"/>
</dbReference>
<evidence type="ECO:0000313" key="3">
    <source>
        <dbReference type="Proteomes" id="UP000589716"/>
    </source>
</evidence>
<keyword evidence="3" id="KW-1185">Reference proteome</keyword>
<evidence type="ECO:0008006" key="4">
    <source>
        <dbReference type="Google" id="ProtNLM"/>
    </source>
</evidence>
<organism evidence="2 3">
    <name type="scientific">Ottowia beijingensis</name>
    <dbReference type="NCBI Taxonomy" id="1207057"/>
    <lineage>
        <taxon>Bacteria</taxon>
        <taxon>Pseudomonadati</taxon>
        <taxon>Pseudomonadota</taxon>
        <taxon>Betaproteobacteria</taxon>
        <taxon>Burkholderiales</taxon>
        <taxon>Comamonadaceae</taxon>
        <taxon>Ottowia</taxon>
    </lineage>
</organism>
<keyword evidence="1" id="KW-1133">Transmembrane helix</keyword>
<comment type="caution">
    <text evidence="2">The sequence shown here is derived from an EMBL/GenBank/DDBJ whole genome shotgun (WGS) entry which is preliminary data.</text>
</comment>
<sequence length="207" mass="23134">MRFQNPANGHIEEFGEATWLWVLVGGPFYLAYKQIWLHAVIAAVLSLFTAGLSWVLLYPLIIKWVIRSHYAKLGWKEITEGKAVVRSSSGAPSTDVRILSTPPDGDYRVLGEIMVKLTRWTPLERKYGREDVDQRLREKALALGANAIVNVRYEQKDESWTNAGSIEGRGLAVVSESDTTTCPFCAERIKRAATRCKHCGSDIPKAA</sequence>
<reference evidence="2 3" key="1">
    <citation type="submission" date="2020-07" db="EMBL/GenBank/DDBJ databases">
        <authorList>
            <person name="Maaloum M."/>
        </authorList>
    </citation>
    <scope>NUCLEOTIDE SEQUENCE [LARGE SCALE GENOMIC DNA]</scope>
    <source>
        <strain evidence="2 3">GCS-AN-3</strain>
    </source>
</reference>
<feature type="transmembrane region" description="Helical" evidence="1">
    <location>
        <begin position="35"/>
        <end position="62"/>
    </location>
</feature>
<dbReference type="Gene3D" id="3.30.110.70">
    <property type="entry name" value="Hypothetical protein apc22750. Chain B"/>
    <property type="match status" value="1"/>
</dbReference>
<dbReference type="Proteomes" id="UP000589716">
    <property type="component" value="Unassembled WGS sequence"/>
</dbReference>
<evidence type="ECO:0000256" key="1">
    <source>
        <dbReference type="SAM" id="Phobius"/>
    </source>
</evidence>
<proteinExistence type="predicted"/>
<name>A0A853ITW6_9BURK</name>
<protein>
    <recommendedName>
        <fullName evidence="4">Zinc ribbon domain-containing protein</fullName>
    </recommendedName>
</protein>
<keyword evidence="1" id="KW-0812">Transmembrane</keyword>
<evidence type="ECO:0000313" key="2">
    <source>
        <dbReference type="EMBL" id="NZA01234.1"/>
    </source>
</evidence>
<accession>A0A853ITW6</accession>
<keyword evidence="1" id="KW-0472">Membrane</keyword>
<dbReference type="EMBL" id="JACCKX010000001">
    <property type="protein sequence ID" value="NZA01234.1"/>
    <property type="molecule type" value="Genomic_DNA"/>
</dbReference>
<dbReference type="AlphaFoldDB" id="A0A853ITW6"/>